<sequence>MEKFSTWRDPSTGLAPFVYPLPPLSTNQFPRIAWAPFIPLAVFRTLCLLVVAVLFMAVDSLAIILSIFSVKFHSAFQYYYTTVFSRIALHLLGLTQIPSDPPFTHRTSSQKKITSDSVRPGDLIVCNWSSYVDIIYLAYLYNPIFVLPVLKDSRRGSGEDKLAAKVAGFETKNMIPMVLQTGHPPHYIHPRTSQLKSLTECLREARRLGRPVVFFPEGTTSNNRALLKCPKVDERSVGQFHGNVRIFCLAIKHDPATLLKSSMTVPIPSWPLNLMHVGRSQMVPVMAPLCLSPRSISLKYPKNSGAVFEVDSSSSTTTAAAVTMNLVSSLDLSFDTLSQVSKLKITNHISCVHKASFLEYARSRKS</sequence>
<dbReference type="SMART" id="SM00563">
    <property type="entry name" value="PlsC"/>
    <property type="match status" value="1"/>
</dbReference>
<evidence type="ECO:0000256" key="4">
    <source>
        <dbReference type="ARBA" id="ARBA00022692"/>
    </source>
</evidence>
<dbReference type="PANTHER" id="PTHR23063:SF60">
    <property type="entry name" value="LYSOPHOSPHATIDIC ACID:OLEOYL-COA ACYLTRANSFERASE 1"/>
    <property type="match status" value="1"/>
</dbReference>
<keyword evidence="6" id="KW-0443">Lipid metabolism</keyword>
<keyword evidence="7 9" id="KW-0472">Membrane</keyword>
<comment type="caution">
    <text evidence="11">The sequence shown here is derived from an EMBL/GenBank/DDBJ whole genome shotgun (WGS) entry which is preliminary data.</text>
</comment>
<dbReference type="EMBL" id="PGCI01001265">
    <property type="protein sequence ID" value="PLW06011.1"/>
    <property type="molecule type" value="Genomic_DNA"/>
</dbReference>
<dbReference type="InterPro" id="IPR002123">
    <property type="entry name" value="Plipid/glycerol_acylTrfase"/>
</dbReference>
<organism evidence="11 12">
    <name type="scientific">Puccinia coronata f. sp. avenae</name>
    <dbReference type="NCBI Taxonomy" id="200324"/>
    <lineage>
        <taxon>Eukaryota</taxon>
        <taxon>Fungi</taxon>
        <taxon>Dikarya</taxon>
        <taxon>Basidiomycota</taxon>
        <taxon>Pucciniomycotina</taxon>
        <taxon>Pucciniomycetes</taxon>
        <taxon>Pucciniales</taxon>
        <taxon>Pucciniaceae</taxon>
        <taxon>Puccinia</taxon>
    </lineage>
</organism>
<evidence type="ECO:0000256" key="5">
    <source>
        <dbReference type="ARBA" id="ARBA00022989"/>
    </source>
</evidence>
<evidence type="ECO:0000259" key="10">
    <source>
        <dbReference type="SMART" id="SM00563"/>
    </source>
</evidence>
<accession>A0A2N5RYF0</accession>
<evidence type="ECO:0000256" key="7">
    <source>
        <dbReference type="ARBA" id="ARBA00023136"/>
    </source>
</evidence>
<evidence type="ECO:0000256" key="8">
    <source>
        <dbReference type="ARBA" id="ARBA00023315"/>
    </source>
</evidence>
<feature type="domain" description="Phospholipid/glycerol acyltransferase" evidence="10">
    <location>
        <begin position="122"/>
        <end position="254"/>
    </location>
</feature>
<comment type="subcellular location">
    <subcellularLocation>
        <location evidence="1">Membrane</location>
    </subcellularLocation>
</comment>
<name>A0A2N5RYF0_9BASI</name>
<dbReference type="GO" id="GO:0016020">
    <property type="term" value="C:membrane"/>
    <property type="evidence" value="ECO:0007669"/>
    <property type="project" value="UniProtKB-SubCell"/>
</dbReference>
<gene>
    <name evidence="11" type="ORF">PCASD_23808</name>
</gene>
<keyword evidence="8" id="KW-0012">Acyltransferase</keyword>
<dbReference type="PANTHER" id="PTHR23063">
    <property type="entry name" value="PHOSPHOLIPID ACYLTRANSFERASE"/>
    <property type="match status" value="1"/>
</dbReference>
<evidence type="ECO:0000256" key="2">
    <source>
        <dbReference type="ARBA" id="ARBA00008655"/>
    </source>
</evidence>
<evidence type="ECO:0000256" key="3">
    <source>
        <dbReference type="ARBA" id="ARBA00022679"/>
    </source>
</evidence>
<keyword evidence="3" id="KW-0808">Transferase</keyword>
<evidence type="ECO:0000313" key="11">
    <source>
        <dbReference type="EMBL" id="PLW06011.1"/>
    </source>
</evidence>
<comment type="similarity">
    <text evidence="2">Belongs to the 1-acyl-sn-glycerol-3-phosphate acyltransferase family.</text>
</comment>
<dbReference type="AlphaFoldDB" id="A0A2N5RYF0"/>
<evidence type="ECO:0000256" key="9">
    <source>
        <dbReference type="SAM" id="Phobius"/>
    </source>
</evidence>
<evidence type="ECO:0000256" key="1">
    <source>
        <dbReference type="ARBA" id="ARBA00004370"/>
    </source>
</evidence>
<dbReference type="GO" id="GO:0006629">
    <property type="term" value="P:lipid metabolic process"/>
    <property type="evidence" value="ECO:0007669"/>
    <property type="project" value="UniProtKB-KW"/>
</dbReference>
<feature type="transmembrane region" description="Helical" evidence="9">
    <location>
        <begin position="32"/>
        <end position="57"/>
    </location>
</feature>
<dbReference type="GO" id="GO:0016746">
    <property type="term" value="F:acyltransferase activity"/>
    <property type="evidence" value="ECO:0007669"/>
    <property type="project" value="UniProtKB-KW"/>
</dbReference>
<protein>
    <recommendedName>
        <fullName evidence="10">Phospholipid/glycerol acyltransferase domain-containing protein</fullName>
    </recommendedName>
</protein>
<reference evidence="11 12" key="1">
    <citation type="submission" date="2017-11" db="EMBL/GenBank/DDBJ databases">
        <title>De novo assembly and phasing of dikaryotic genomes from two isolates of Puccinia coronata f. sp. avenae, the causal agent of oat crown rust.</title>
        <authorList>
            <person name="Miller M.E."/>
            <person name="Zhang Y."/>
            <person name="Omidvar V."/>
            <person name="Sperschneider J."/>
            <person name="Schwessinger B."/>
            <person name="Raley C."/>
            <person name="Palmer J.M."/>
            <person name="Garnica D."/>
            <person name="Upadhyaya N."/>
            <person name="Rathjen J."/>
            <person name="Taylor J.M."/>
            <person name="Park R.F."/>
            <person name="Dodds P.N."/>
            <person name="Hirsch C.D."/>
            <person name="Kianian S.F."/>
            <person name="Figueroa M."/>
        </authorList>
    </citation>
    <scope>NUCLEOTIDE SEQUENCE [LARGE SCALE GENOMIC DNA]</scope>
    <source>
        <strain evidence="11">12SD80</strain>
    </source>
</reference>
<keyword evidence="5 9" id="KW-1133">Transmembrane helix</keyword>
<evidence type="ECO:0000256" key="6">
    <source>
        <dbReference type="ARBA" id="ARBA00023098"/>
    </source>
</evidence>
<proteinExistence type="inferred from homology"/>
<keyword evidence="4 9" id="KW-0812">Transmembrane</keyword>
<evidence type="ECO:0000313" key="12">
    <source>
        <dbReference type="Proteomes" id="UP000235392"/>
    </source>
</evidence>
<dbReference type="Proteomes" id="UP000235392">
    <property type="component" value="Unassembled WGS sequence"/>
</dbReference>